<comment type="similarity">
    <text evidence="2">Belongs to the EfeM/EfeO family.</text>
</comment>
<dbReference type="Gene3D" id="1.20.1420.20">
    <property type="entry name" value="M75 peptidase, HXXE motif"/>
    <property type="match status" value="1"/>
</dbReference>
<accession>A0A2A9FGV2</accession>
<dbReference type="Pfam" id="PF09375">
    <property type="entry name" value="Peptidase_M75"/>
    <property type="match status" value="1"/>
</dbReference>
<sequence length="391" mass="40750">MPGSVRTHGVVGSAGVAVLAAAVVIGFAVWPDGASAQDPEIQVSRSACGLGWTDPHTGEQTFRLRNTGTVTAEVDLIDPATGVIYGEVEGLGTGTTRPLPVTLGNGGYAFRCLPEDSAAIVGPTVTVSGGADRGPGVAPVTQNDLLAPLKNYQAHVTAGLDQLVADVTKLKDAVHGGDRAASESTWLTAHLTYERLGAAYNAFGDSDGAINGTAVGLPGGVADPGFTGFHRLEYGLWHNQDLAALGAVADRLDSAVQSLRKSFPDSQVDPNDLGLRAHEIVENALQLELTARTDYGSGTNLATARANVDGVQAVLDVLRPLLAPRYPRLSTVDTWMKRTGKTLDDARRADGSWTPVGGLTAPQRQKINGDVSELTEQLAPIAAIAEPRRIS</sequence>
<comment type="caution">
    <text evidence="5">The sequence shown here is derived from an EMBL/GenBank/DDBJ whole genome shotgun (WGS) entry which is preliminary data.</text>
</comment>
<dbReference type="GO" id="GO:0030313">
    <property type="term" value="C:cell envelope"/>
    <property type="evidence" value="ECO:0007669"/>
    <property type="project" value="UniProtKB-SubCell"/>
</dbReference>
<dbReference type="Proteomes" id="UP000243542">
    <property type="component" value="Unassembled WGS sequence"/>
</dbReference>
<proteinExistence type="inferred from homology"/>
<keyword evidence="6" id="KW-1185">Reference proteome</keyword>
<dbReference type="InterPro" id="IPR050894">
    <property type="entry name" value="EfeM/EfeO_iron_uptake"/>
</dbReference>
<name>A0A2A9FGV2_9PSEU</name>
<dbReference type="AlphaFoldDB" id="A0A2A9FGV2"/>
<evidence type="ECO:0000313" key="6">
    <source>
        <dbReference type="Proteomes" id="UP000243542"/>
    </source>
</evidence>
<evidence type="ECO:0000256" key="3">
    <source>
        <dbReference type="ARBA" id="ARBA00022729"/>
    </source>
</evidence>
<evidence type="ECO:0000256" key="1">
    <source>
        <dbReference type="ARBA" id="ARBA00004196"/>
    </source>
</evidence>
<feature type="domain" description="Imelysin-like" evidence="4">
    <location>
        <begin position="149"/>
        <end position="380"/>
    </location>
</feature>
<evidence type="ECO:0000313" key="5">
    <source>
        <dbReference type="EMBL" id="PFG49802.1"/>
    </source>
</evidence>
<dbReference type="PANTHER" id="PTHR39192">
    <property type="entry name" value="IRON UPTAKE SYSTEM COMPONENT EFEO"/>
    <property type="match status" value="1"/>
</dbReference>
<protein>
    <submittedName>
        <fullName evidence="5">Iron uptake system component EfeO</fullName>
    </submittedName>
</protein>
<dbReference type="RefSeq" id="WP_245915079.1">
    <property type="nucleotide sequence ID" value="NZ_JBIAKZ010000041.1"/>
</dbReference>
<gene>
    <name evidence="5" type="ORF">ATK36_4982</name>
</gene>
<dbReference type="InterPro" id="IPR038352">
    <property type="entry name" value="Imelysin_sf"/>
</dbReference>
<dbReference type="CDD" id="cd14656">
    <property type="entry name" value="Imelysin-like_EfeO"/>
    <property type="match status" value="1"/>
</dbReference>
<comment type="subcellular location">
    <subcellularLocation>
        <location evidence="1">Cell envelope</location>
    </subcellularLocation>
</comment>
<keyword evidence="3" id="KW-0732">Signal</keyword>
<evidence type="ECO:0000256" key="2">
    <source>
        <dbReference type="ARBA" id="ARBA00005989"/>
    </source>
</evidence>
<organism evidence="5 6">
    <name type="scientific">Amycolatopsis sulphurea</name>
    <dbReference type="NCBI Taxonomy" id="76022"/>
    <lineage>
        <taxon>Bacteria</taxon>
        <taxon>Bacillati</taxon>
        <taxon>Actinomycetota</taxon>
        <taxon>Actinomycetes</taxon>
        <taxon>Pseudonocardiales</taxon>
        <taxon>Pseudonocardiaceae</taxon>
        <taxon>Amycolatopsis</taxon>
    </lineage>
</organism>
<evidence type="ECO:0000259" key="4">
    <source>
        <dbReference type="Pfam" id="PF09375"/>
    </source>
</evidence>
<dbReference type="EMBL" id="PDJK01000002">
    <property type="protein sequence ID" value="PFG49802.1"/>
    <property type="molecule type" value="Genomic_DNA"/>
</dbReference>
<dbReference type="PANTHER" id="PTHR39192:SF1">
    <property type="entry name" value="IRON UPTAKE SYSTEM COMPONENT EFEO"/>
    <property type="match status" value="1"/>
</dbReference>
<dbReference type="InterPro" id="IPR018976">
    <property type="entry name" value="Imelysin-like"/>
</dbReference>
<reference evidence="5 6" key="1">
    <citation type="submission" date="2017-10" db="EMBL/GenBank/DDBJ databases">
        <title>Sequencing the genomes of 1000 actinobacteria strains.</title>
        <authorList>
            <person name="Klenk H.-P."/>
        </authorList>
    </citation>
    <scope>NUCLEOTIDE SEQUENCE [LARGE SCALE GENOMIC DNA]</scope>
    <source>
        <strain evidence="5 6">DSM 46092</strain>
    </source>
</reference>
<dbReference type="InterPro" id="IPR034981">
    <property type="entry name" value="Imelysin-like_EfeO/Algp7"/>
</dbReference>